<accession>A0A0A2AHQ8</accession>
<evidence type="ECO:0000313" key="5">
    <source>
        <dbReference type="Proteomes" id="UP000030533"/>
    </source>
</evidence>
<feature type="site" description="Participates in a stacking interaction with the thymidine ring of dTDP-4-oxo-6-deoxyglucose" evidence="2">
    <location>
        <position position="144"/>
    </location>
</feature>
<sequence length="195" mass="22708">MKIDKIISNKGNLISGPLLIKPDLIIDERGFFFESWNRRLFDDVIGERINFVQDNESLSFFGILRGLHFQLNPAAQGKLVRATNGEIFDVIVDLRKNSSTFLDWFGTELNEENNFQLWIPPGFAHGFLTMSEKVRVSYKVTNYWSRKDERSLIWNENKVGIKWPLKKINETLPKLSKKDSDAKSIDYLIEKGEFF</sequence>
<protein>
    <recommendedName>
        <fullName evidence="3">dTDP-4-dehydrorhamnose 3,5-epimerase</fullName>
        <ecNumber evidence="3">5.1.3.13</ecNumber>
    </recommendedName>
    <alternativeName>
        <fullName evidence="3">Thymidine diphospho-4-keto-rhamnose 3,5-epimerase</fullName>
    </alternativeName>
</protein>
<name>A0A0A2AHQ8_PROMR</name>
<dbReference type="SUPFAM" id="SSF51182">
    <property type="entry name" value="RmlC-like cupins"/>
    <property type="match status" value="1"/>
</dbReference>
<organism evidence="4 5">
    <name type="scientific">Prochlorococcus marinus str. MIT 9314</name>
    <dbReference type="NCBI Taxonomy" id="167548"/>
    <lineage>
        <taxon>Bacteria</taxon>
        <taxon>Bacillati</taxon>
        <taxon>Cyanobacteriota</taxon>
        <taxon>Cyanophyceae</taxon>
        <taxon>Synechococcales</taxon>
        <taxon>Prochlorococcaceae</taxon>
        <taxon>Prochlorococcus</taxon>
    </lineage>
</organism>
<dbReference type="UniPathway" id="UPA00124"/>
<dbReference type="NCBIfam" id="TIGR01221">
    <property type="entry name" value="rmlC"/>
    <property type="match status" value="1"/>
</dbReference>
<dbReference type="PANTHER" id="PTHR21047:SF2">
    <property type="entry name" value="THYMIDINE DIPHOSPHO-4-KETO-RHAMNOSE 3,5-EPIMERASE"/>
    <property type="match status" value="1"/>
</dbReference>
<evidence type="ECO:0000256" key="2">
    <source>
        <dbReference type="PIRSR" id="PIRSR600888-3"/>
    </source>
</evidence>
<dbReference type="AlphaFoldDB" id="A0A0A2AHQ8"/>
<feature type="active site" description="Proton donor" evidence="1">
    <location>
        <position position="138"/>
    </location>
</feature>
<dbReference type="CDD" id="cd00438">
    <property type="entry name" value="cupin_RmlC"/>
    <property type="match status" value="1"/>
</dbReference>
<dbReference type="InterPro" id="IPR000888">
    <property type="entry name" value="RmlC-like"/>
</dbReference>
<dbReference type="Proteomes" id="UP000030533">
    <property type="component" value="Unassembled WGS sequence"/>
</dbReference>
<dbReference type="InterPro" id="IPR014710">
    <property type="entry name" value="RmlC-like_jellyroll"/>
</dbReference>
<comment type="function">
    <text evidence="3">Catalyzes the epimerization of the C3' and C5'positions of dTDP-6-deoxy-D-xylo-4-hexulose, forming dTDP-6-deoxy-L-lyxo-4-hexulose.</text>
</comment>
<reference evidence="5" key="1">
    <citation type="journal article" date="2014" name="Sci. Data">
        <title>Genomes of diverse isolates of the marine cyanobacterium Prochlorococcus.</title>
        <authorList>
            <person name="Biller S."/>
            <person name="Berube P."/>
            <person name="Thompson J."/>
            <person name="Kelly L."/>
            <person name="Roggensack S."/>
            <person name="Awad L."/>
            <person name="Roache-Johnson K."/>
            <person name="Ding H."/>
            <person name="Giovannoni S.J."/>
            <person name="Moore L.R."/>
            <person name="Chisholm S.W."/>
        </authorList>
    </citation>
    <scope>NUCLEOTIDE SEQUENCE [LARGE SCALE GENOMIC DNA]</scope>
    <source>
        <strain evidence="5">MIT 9314</strain>
    </source>
</reference>
<comment type="pathway">
    <text evidence="3">Carbohydrate biosynthesis; dTDP-L-rhamnose biosynthesis.</text>
</comment>
<feature type="active site" description="Proton acceptor" evidence="1">
    <location>
        <position position="68"/>
    </location>
</feature>
<dbReference type="GO" id="GO:0008830">
    <property type="term" value="F:dTDP-4-dehydrorhamnose 3,5-epimerase activity"/>
    <property type="evidence" value="ECO:0007669"/>
    <property type="project" value="UniProtKB-UniRule"/>
</dbReference>
<dbReference type="EMBL" id="JNAO01000013">
    <property type="protein sequence ID" value="KGG00352.1"/>
    <property type="molecule type" value="Genomic_DNA"/>
</dbReference>
<evidence type="ECO:0000256" key="1">
    <source>
        <dbReference type="PIRSR" id="PIRSR600888-1"/>
    </source>
</evidence>
<dbReference type="Gene3D" id="2.60.120.10">
    <property type="entry name" value="Jelly Rolls"/>
    <property type="match status" value="1"/>
</dbReference>
<evidence type="ECO:0000313" key="4">
    <source>
        <dbReference type="EMBL" id="KGG00352.1"/>
    </source>
</evidence>
<dbReference type="Pfam" id="PF00908">
    <property type="entry name" value="dTDP_sugar_isom"/>
    <property type="match status" value="1"/>
</dbReference>
<keyword evidence="3 4" id="KW-0413">Isomerase</keyword>
<dbReference type="PANTHER" id="PTHR21047">
    <property type="entry name" value="DTDP-6-DEOXY-D-GLUCOSE-3,5 EPIMERASE"/>
    <property type="match status" value="1"/>
</dbReference>
<comment type="similarity">
    <text evidence="3">Belongs to the dTDP-4-dehydrorhamnose 3,5-epimerase family.</text>
</comment>
<dbReference type="GO" id="GO:0000271">
    <property type="term" value="P:polysaccharide biosynthetic process"/>
    <property type="evidence" value="ECO:0007669"/>
    <property type="project" value="TreeGrafter"/>
</dbReference>
<proteinExistence type="inferred from homology"/>
<dbReference type="GO" id="GO:0005829">
    <property type="term" value="C:cytosol"/>
    <property type="evidence" value="ECO:0007669"/>
    <property type="project" value="TreeGrafter"/>
</dbReference>
<comment type="caution">
    <text evidence="4">The sequence shown here is derived from an EMBL/GenBank/DDBJ whole genome shotgun (WGS) entry which is preliminary data.</text>
</comment>
<dbReference type="eggNOG" id="COG1898">
    <property type="taxonomic scope" value="Bacteria"/>
</dbReference>
<dbReference type="EC" id="5.1.3.13" evidence="3"/>
<evidence type="ECO:0000256" key="3">
    <source>
        <dbReference type="RuleBase" id="RU364069"/>
    </source>
</evidence>
<comment type="subunit">
    <text evidence="3">Homodimer.</text>
</comment>
<dbReference type="InterPro" id="IPR011051">
    <property type="entry name" value="RmlC_Cupin_sf"/>
</dbReference>
<gene>
    <name evidence="4" type="ORF">EU98_1884</name>
</gene>
<dbReference type="GO" id="GO:0019305">
    <property type="term" value="P:dTDP-rhamnose biosynthetic process"/>
    <property type="evidence" value="ECO:0007669"/>
    <property type="project" value="UniProtKB-UniRule"/>
</dbReference>
<comment type="catalytic activity">
    <reaction evidence="3">
        <text>dTDP-4-dehydro-6-deoxy-alpha-D-glucose = dTDP-4-dehydro-beta-L-rhamnose</text>
        <dbReference type="Rhea" id="RHEA:16969"/>
        <dbReference type="ChEBI" id="CHEBI:57649"/>
        <dbReference type="ChEBI" id="CHEBI:62830"/>
        <dbReference type="EC" id="5.1.3.13"/>
    </reaction>
</comment>
<dbReference type="STRING" id="167548.EU98_1884"/>
<dbReference type="RefSeq" id="WP_032516498.1">
    <property type="nucleotide sequence ID" value="NZ_JNAO01000013.1"/>
</dbReference>